<dbReference type="PANTHER" id="PTHR46920:SF1">
    <property type="entry name" value="PROTEIN MSS51 HOMOLOG, MITOCHONDRIAL-RELATED"/>
    <property type="match status" value="1"/>
</dbReference>
<dbReference type="PROSITE" id="PS50865">
    <property type="entry name" value="ZF_MYND_2"/>
    <property type="match status" value="1"/>
</dbReference>
<feature type="compositionally biased region" description="Basic residues" evidence="5">
    <location>
        <begin position="1"/>
        <end position="16"/>
    </location>
</feature>
<evidence type="ECO:0000256" key="5">
    <source>
        <dbReference type="SAM" id="MobiDB-lite"/>
    </source>
</evidence>
<comment type="caution">
    <text evidence="7">The sequence shown here is derived from an EMBL/GenBank/DDBJ whole genome shotgun (WGS) entry which is preliminary data.</text>
</comment>
<evidence type="ECO:0000313" key="7">
    <source>
        <dbReference type="EMBL" id="KAK4813702.1"/>
    </source>
</evidence>
<keyword evidence="8" id="KW-1185">Reference proteome</keyword>
<organism evidence="7 8">
    <name type="scientific">Mycteria americana</name>
    <name type="common">Wood stork</name>
    <dbReference type="NCBI Taxonomy" id="33587"/>
    <lineage>
        <taxon>Eukaryota</taxon>
        <taxon>Metazoa</taxon>
        <taxon>Chordata</taxon>
        <taxon>Craniata</taxon>
        <taxon>Vertebrata</taxon>
        <taxon>Euteleostomi</taxon>
        <taxon>Archelosauria</taxon>
        <taxon>Archosauria</taxon>
        <taxon>Dinosauria</taxon>
        <taxon>Saurischia</taxon>
        <taxon>Theropoda</taxon>
        <taxon>Coelurosauria</taxon>
        <taxon>Aves</taxon>
        <taxon>Neognathae</taxon>
        <taxon>Neoaves</taxon>
        <taxon>Aequornithes</taxon>
        <taxon>Ciconiiformes</taxon>
        <taxon>Ciconiidae</taxon>
        <taxon>Mycteria</taxon>
    </lineage>
</organism>
<dbReference type="SUPFAM" id="SSF144232">
    <property type="entry name" value="HIT/MYND zinc finger-like"/>
    <property type="match status" value="1"/>
</dbReference>
<evidence type="ECO:0000313" key="8">
    <source>
        <dbReference type="Proteomes" id="UP001333110"/>
    </source>
</evidence>
<evidence type="ECO:0000259" key="6">
    <source>
        <dbReference type="PROSITE" id="PS50865"/>
    </source>
</evidence>
<evidence type="ECO:0000256" key="1">
    <source>
        <dbReference type="ARBA" id="ARBA00022723"/>
    </source>
</evidence>
<dbReference type="Pfam" id="PF01753">
    <property type="entry name" value="zf-MYND"/>
    <property type="match status" value="1"/>
</dbReference>
<dbReference type="EMBL" id="JAUNZN010000012">
    <property type="protein sequence ID" value="KAK4813702.1"/>
    <property type="molecule type" value="Genomic_DNA"/>
</dbReference>
<dbReference type="PANTHER" id="PTHR46920">
    <property type="match status" value="1"/>
</dbReference>
<dbReference type="Gene3D" id="6.10.140.2220">
    <property type="match status" value="1"/>
</dbReference>
<gene>
    <name evidence="7" type="ORF">QYF61_020909</name>
</gene>
<dbReference type="InterPro" id="IPR002893">
    <property type="entry name" value="Znf_MYND"/>
</dbReference>
<dbReference type="InterPro" id="IPR052839">
    <property type="entry name" value="Mito_gene_expr_regulator"/>
</dbReference>
<dbReference type="PROSITE" id="PS01360">
    <property type="entry name" value="ZF_MYND_1"/>
    <property type="match status" value="1"/>
</dbReference>
<sequence>MAGGRRRGGSGRRGGPRQHPGTHDPAPSPAPLSPTPAVAQRNAGAGPKTGRSKKPAEEPAARGPDVDSLGFQAMDRNVPGLSHVILQKLNMKSYEDYNQPGAGCSGLEQKPRQPRGEDVSPVVMAEQRGLDPAHPPADVCRSAMDGRKSASDFGIRTYFDMFQKMEDTFKFCAECKKLPDALPDPKSLRRCKRCQNVYYCGVACQRANWPLHKKFCKKLKLVALDRLVEWLVFTGGAGDAAPTLCVPPPACLTPPPRAARVPGRDVGSLLLAPDPVQYPRSPGGTGSLGCGTTAVTLNASPYPPGDIPFPTETWTKPAQDVEGWEDWFSMQGQLEEKLGAILAGRYMTLLWANAGKPRPEDGELRESIRRLVTDFHSRPLTVGLGLRLFGIDPLAKGLTVHVVGASHVETLNTRLTDYDELTRMFPGHRGMEVVMVGVDVVDGSIMRPPLAVPAPRGRVYLSSYKGLYHDFWESHVETKLAARPDLVVGFHPGFHACPDLLAGWLPTLLLLRDYRLPVLFTVYSEQELKSSLQILVKLETHIVGYAANPFASLRPEQVYSSPNKAPVYCSSYYIALLGPAASAVPGAEELEDGDGWQGGEPGAAGAAGAIASGLG</sequence>
<evidence type="ECO:0000256" key="4">
    <source>
        <dbReference type="PROSITE-ProRule" id="PRU00134"/>
    </source>
</evidence>
<name>A0AAN7MUH0_MYCAM</name>
<keyword evidence="1" id="KW-0479">Metal-binding</keyword>
<keyword evidence="2 4" id="KW-0863">Zinc-finger</keyword>
<feature type="region of interest" description="Disordered" evidence="5">
    <location>
        <begin position="1"/>
        <end position="72"/>
    </location>
</feature>
<dbReference type="Proteomes" id="UP001333110">
    <property type="component" value="Unassembled WGS sequence"/>
</dbReference>
<dbReference type="Pfam" id="PF20179">
    <property type="entry name" value="MSS51_C"/>
    <property type="match status" value="1"/>
</dbReference>
<evidence type="ECO:0000256" key="2">
    <source>
        <dbReference type="ARBA" id="ARBA00022771"/>
    </source>
</evidence>
<accession>A0AAN7MUH0</accession>
<dbReference type="AlphaFoldDB" id="A0AAN7MUH0"/>
<keyword evidence="3" id="KW-0862">Zinc</keyword>
<feature type="domain" description="MYND-type" evidence="6">
    <location>
        <begin position="172"/>
        <end position="216"/>
    </location>
</feature>
<proteinExistence type="predicted"/>
<dbReference type="GO" id="GO:0008270">
    <property type="term" value="F:zinc ion binding"/>
    <property type="evidence" value="ECO:0007669"/>
    <property type="project" value="UniProtKB-KW"/>
</dbReference>
<evidence type="ECO:0000256" key="3">
    <source>
        <dbReference type="ARBA" id="ARBA00022833"/>
    </source>
</evidence>
<reference evidence="7 8" key="1">
    <citation type="journal article" date="2023" name="J. Hered.">
        <title>Chromosome-level genome of the wood stork (Mycteria americana) provides insight into avian chromosome evolution.</title>
        <authorList>
            <person name="Flamio R. Jr."/>
            <person name="Ramstad K.M."/>
        </authorList>
    </citation>
    <scope>NUCLEOTIDE SEQUENCE [LARGE SCALE GENOMIC DNA]</scope>
    <source>
        <strain evidence="7">JAX WOST 10</strain>
    </source>
</reference>
<dbReference type="InterPro" id="IPR046824">
    <property type="entry name" value="Mss51-like_C"/>
</dbReference>
<protein>
    <recommendedName>
        <fullName evidence="6">MYND-type domain-containing protein</fullName>
    </recommendedName>
</protein>